<protein>
    <recommendedName>
        <fullName evidence="2">Phosphoesterase</fullName>
        <ecNumber evidence="2">3.1.4.-</ecNumber>
    </recommendedName>
</protein>
<reference evidence="5" key="1">
    <citation type="submission" date="2011-06" db="EMBL/GenBank/DDBJ databases">
        <title>The complete genome of chromosome of Runella slithyformis DSM 19594.</title>
        <authorList>
            <consortium name="US DOE Joint Genome Institute (JGI-PGF)"/>
            <person name="Lucas S."/>
            <person name="Han J."/>
            <person name="Lapidus A."/>
            <person name="Bruce D."/>
            <person name="Goodwin L."/>
            <person name="Pitluck S."/>
            <person name="Peters L."/>
            <person name="Kyrpides N."/>
            <person name="Mavromatis K."/>
            <person name="Ivanova N."/>
            <person name="Ovchinnikova G."/>
            <person name="Zhang X."/>
            <person name="Misra M."/>
            <person name="Detter J.C."/>
            <person name="Tapia R."/>
            <person name="Han C."/>
            <person name="Land M."/>
            <person name="Hauser L."/>
            <person name="Markowitz V."/>
            <person name="Cheng J.-F."/>
            <person name="Hugenholtz P."/>
            <person name="Woyke T."/>
            <person name="Wu D."/>
            <person name="Tindall B."/>
            <person name="Faehrich R."/>
            <person name="Brambilla E."/>
            <person name="Klenk H.-P."/>
            <person name="Eisen J.A."/>
        </authorList>
    </citation>
    <scope>NUCLEOTIDE SEQUENCE [LARGE SCALE GENOMIC DNA]</scope>
    <source>
        <strain evidence="5">ATCC 29530 / DSM 19594 / LMG 11500 / NCIMB 11436 / LSU 4</strain>
    </source>
</reference>
<dbReference type="EC" id="3.1.4.-" evidence="2"/>
<dbReference type="InterPro" id="IPR024654">
    <property type="entry name" value="Calcineurin-like_PHP_lpxH"/>
</dbReference>
<dbReference type="InterPro" id="IPR029052">
    <property type="entry name" value="Metallo-depent_PP-like"/>
</dbReference>
<comment type="cofactor">
    <cofactor evidence="2">
        <name>a divalent metal cation</name>
        <dbReference type="ChEBI" id="CHEBI:60240"/>
    </cofactor>
</comment>
<organism evidence="4 5">
    <name type="scientific">Runella slithyformis (strain ATCC 29530 / DSM 19594 / LMG 11500 / NCIMB 11436 / LSU 4)</name>
    <dbReference type="NCBI Taxonomy" id="761193"/>
    <lineage>
        <taxon>Bacteria</taxon>
        <taxon>Pseudomonadati</taxon>
        <taxon>Bacteroidota</taxon>
        <taxon>Cytophagia</taxon>
        <taxon>Cytophagales</taxon>
        <taxon>Spirosomataceae</taxon>
        <taxon>Runella</taxon>
    </lineage>
</organism>
<sequence>MTRIGLLSDTHSYLDKAIFEYFKDCDEIWHAGDVGTTEILAQLESFKPLRAVYGNIDAKEIQWQAPEHQRFELEGFRIWMTHIGGAPPNYNPQVRPELKKNTPDLFICGHSHILRVLRDPNLQNMLYINPGAAGNEGFHKIRTVIRFTLDTRKITNLEVIELGKRGALA</sequence>
<evidence type="ECO:0000256" key="1">
    <source>
        <dbReference type="ARBA" id="ARBA00008950"/>
    </source>
</evidence>
<keyword evidence="2" id="KW-0479">Metal-binding</keyword>
<dbReference type="PANTHER" id="PTHR11124">
    <property type="entry name" value="VACUOLAR SORTING PROTEIN VPS29"/>
    <property type="match status" value="1"/>
</dbReference>
<proteinExistence type="inferred from homology"/>
<dbReference type="KEGG" id="rsi:Runsl_4178"/>
<dbReference type="AlphaFoldDB" id="A0A7U3ZNN2"/>
<dbReference type="RefSeq" id="WP_013929819.1">
    <property type="nucleotide sequence ID" value="NC_015703.1"/>
</dbReference>
<reference evidence="4 5" key="2">
    <citation type="journal article" date="2012" name="Stand. Genomic Sci.">
        <title>Complete genome sequence of the aquatic bacterium Runella slithyformis type strain (LSU 4(T)).</title>
        <authorList>
            <person name="Copeland A."/>
            <person name="Zhang X."/>
            <person name="Misra M."/>
            <person name="Lapidus A."/>
            <person name="Nolan M."/>
            <person name="Lucas S."/>
            <person name="Deshpande S."/>
            <person name="Cheng J.F."/>
            <person name="Tapia R."/>
            <person name="Goodwin L.A."/>
            <person name="Pitluck S."/>
            <person name="Liolios K."/>
            <person name="Pagani I."/>
            <person name="Ivanova N."/>
            <person name="Mikhailova N."/>
            <person name="Pati A."/>
            <person name="Chen A."/>
            <person name="Palaniappan K."/>
            <person name="Land M."/>
            <person name="Hauser L."/>
            <person name="Pan C."/>
            <person name="Jeffries C.D."/>
            <person name="Detter J.C."/>
            <person name="Brambilla E.M."/>
            <person name="Rohde M."/>
            <person name="Djao O.D."/>
            <person name="Goker M."/>
            <person name="Sikorski J."/>
            <person name="Tindall B.J."/>
            <person name="Woyke T."/>
            <person name="Bristow J."/>
            <person name="Eisen J.A."/>
            <person name="Markowitz V."/>
            <person name="Hugenholtz P."/>
            <person name="Kyrpides N.C."/>
            <person name="Klenk H.P."/>
            <person name="Mavromatis K."/>
        </authorList>
    </citation>
    <scope>NUCLEOTIDE SEQUENCE [LARGE SCALE GENOMIC DNA]</scope>
    <source>
        <strain evidence="5">ATCC 29530 / DSM 19594 / LMG 11500 / NCIMB 11436 / LSU 4</strain>
    </source>
</reference>
<dbReference type="GO" id="GO:0046872">
    <property type="term" value="F:metal ion binding"/>
    <property type="evidence" value="ECO:0007669"/>
    <property type="project" value="UniProtKB-KW"/>
</dbReference>
<comment type="similarity">
    <text evidence="1 2">Belongs to the metallophosphoesterase superfamily. YfcE family.</text>
</comment>
<evidence type="ECO:0000256" key="2">
    <source>
        <dbReference type="RuleBase" id="RU362039"/>
    </source>
</evidence>
<dbReference type="NCBIfam" id="TIGR00040">
    <property type="entry name" value="yfcE"/>
    <property type="match status" value="1"/>
</dbReference>
<dbReference type="Gene3D" id="3.60.21.10">
    <property type="match status" value="1"/>
</dbReference>
<keyword evidence="5" id="KW-1185">Reference proteome</keyword>
<evidence type="ECO:0000259" key="3">
    <source>
        <dbReference type="Pfam" id="PF12850"/>
    </source>
</evidence>
<dbReference type="EMBL" id="CP002859">
    <property type="protein sequence ID" value="AEI50522.1"/>
    <property type="molecule type" value="Genomic_DNA"/>
</dbReference>
<name>A0A7U3ZNN2_RUNSL</name>
<dbReference type="SUPFAM" id="SSF56300">
    <property type="entry name" value="Metallo-dependent phosphatases"/>
    <property type="match status" value="1"/>
</dbReference>
<dbReference type="Pfam" id="PF12850">
    <property type="entry name" value="Metallophos_2"/>
    <property type="match status" value="1"/>
</dbReference>
<evidence type="ECO:0000313" key="5">
    <source>
        <dbReference type="Proteomes" id="UP000000493"/>
    </source>
</evidence>
<gene>
    <name evidence="4" type="ordered locus">Runsl_4178</name>
</gene>
<feature type="domain" description="Calcineurin-like phosphoesterase" evidence="3">
    <location>
        <begin position="3"/>
        <end position="151"/>
    </location>
</feature>
<evidence type="ECO:0000313" key="4">
    <source>
        <dbReference type="EMBL" id="AEI50522.1"/>
    </source>
</evidence>
<dbReference type="Proteomes" id="UP000000493">
    <property type="component" value="Chromosome"/>
</dbReference>
<dbReference type="InterPro" id="IPR000979">
    <property type="entry name" value="Phosphodiesterase_MJ0936/Vps29"/>
</dbReference>
<dbReference type="GO" id="GO:0016787">
    <property type="term" value="F:hydrolase activity"/>
    <property type="evidence" value="ECO:0007669"/>
    <property type="project" value="UniProtKB-UniRule"/>
</dbReference>
<accession>A0A7U3ZNN2</accession>